<dbReference type="GO" id="GO:0005743">
    <property type="term" value="C:mitochondrial inner membrane"/>
    <property type="evidence" value="ECO:0007669"/>
    <property type="project" value="TreeGrafter"/>
</dbReference>
<dbReference type="Proteomes" id="UP000594454">
    <property type="component" value="Chromosome 4"/>
</dbReference>
<evidence type="ECO:0000259" key="8">
    <source>
        <dbReference type="SMART" id="SM00892"/>
    </source>
</evidence>
<comment type="similarity">
    <text evidence="1">Belongs to the DNA/RNA non-specific endonuclease family.</text>
</comment>
<dbReference type="OMA" id="MLCQDVC"/>
<dbReference type="PANTHER" id="PTHR13966:SF17">
    <property type="entry name" value="ENDONUCLEASE-RELATED"/>
    <property type="match status" value="1"/>
</dbReference>
<evidence type="ECO:0000256" key="3">
    <source>
        <dbReference type="ARBA" id="ARBA00022759"/>
    </source>
</evidence>
<feature type="active site" description="Proton acceptor" evidence="4">
    <location>
        <position position="237"/>
    </location>
</feature>
<dbReference type="Gene3D" id="3.40.570.10">
    <property type="entry name" value="Extracellular Endonuclease, subunit A"/>
    <property type="match status" value="1"/>
</dbReference>
<evidence type="ECO:0000256" key="1">
    <source>
        <dbReference type="ARBA" id="ARBA00010052"/>
    </source>
</evidence>
<evidence type="ECO:0000313" key="10">
    <source>
        <dbReference type="Proteomes" id="UP000594454"/>
    </source>
</evidence>
<dbReference type="GO" id="GO:0006309">
    <property type="term" value="P:apoptotic DNA fragmentation"/>
    <property type="evidence" value="ECO:0007669"/>
    <property type="project" value="TreeGrafter"/>
</dbReference>
<dbReference type="PANTHER" id="PTHR13966">
    <property type="entry name" value="ENDONUCLEASE RELATED"/>
    <property type="match status" value="1"/>
</dbReference>
<feature type="binding site" evidence="5">
    <location>
        <position position="267"/>
    </location>
    <ligand>
        <name>Mg(2+)</name>
        <dbReference type="ChEBI" id="CHEBI:18420"/>
        <note>catalytic</note>
    </ligand>
</feature>
<dbReference type="OrthoDB" id="8194122at2759"/>
<feature type="signal peptide" evidence="6">
    <location>
        <begin position="1"/>
        <end position="23"/>
    </location>
</feature>
<keyword evidence="6" id="KW-0732">Signal</keyword>
<dbReference type="AlphaFoldDB" id="A0A7R8UXV7"/>
<evidence type="ECO:0008006" key="11">
    <source>
        <dbReference type="Google" id="ProtNLM"/>
    </source>
</evidence>
<sequence>MVAHRCVIFKILFIFLLCGSVICANSKNRQQRGCQIKLPTDIPKGEPLYLSGNPGRFRLFKPINQTNHLAVNSKLTLFCPGRRNTLLNSPNNSTELTCGSGNRFVNENGHEVNLSQFNCTRGIEGDLHMTREKCSSNRGYIYDIGFRIDSRNFLTVFKVCYDNSSETTFFSTHHINGPVVKYFVKDSRRRNFKTTGMSATTKADKVYNKKSQIDRFSDIFGTQQIYINNSMHLSRGHLTPDADFVFPNFQLATYFYVNVAPEFQSVNGGNWARIEFMARELASDYKSDFTIYTGIFETLSLPNRLGQPVEIFLDSNHKINAPKWFWKVIKNERLDAGIVMITLNNPFAKRDEIVEFCPNVCKRASLTSKHFEIIKKGYTFCCEVNAFKNVVHDLPRNFTAPNLLECAKANYLFDNEVQLQ</sequence>
<keyword evidence="3" id="KW-0255">Endonuclease</keyword>
<organism evidence="9 10">
    <name type="scientific">Hermetia illucens</name>
    <name type="common">Black soldier fly</name>
    <dbReference type="NCBI Taxonomy" id="343691"/>
    <lineage>
        <taxon>Eukaryota</taxon>
        <taxon>Metazoa</taxon>
        <taxon>Ecdysozoa</taxon>
        <taxon>Arthropoda</taxon>
        <taxon>Hexapoda</taxon>
        <taxon>Insecta</taxon>
        <taxon>Pterygota</taxon>
        <taxon>Neoptera</taxon>
        <taxon>Endopterygota</taxon>
        <taxon>Diptera</taxon>
        <taxon>Brachycera</taxon>
        <taxon>Stratiomyomorpha</taxon>
        <taxon>Stratiomyidae</taxon>
        <taxon>Hermetiinae</taxon>
        <taxon>Hermetia</taxon>
    </lineage>
</organism>
<feature type="domain" description="ENPP1-3/EXOG-like endonuclease/phosphodiesterase" evidence="7">
    <location>
        <begin position="154"/>
        <end position="363"/>
    </location>
</feature>
<keyword evidence="3" id="KW-0378">Hydrolase</keyword>
<dbReference type="InterPro" id="IPR044925">
    <property type="entry name" value="His-Me_finger_sf"/>
</dbReference>
<dbReference type="Pfam" id="PF01223">
    <property type="entry name" value="Endonuclease_NS"/>
    <property type="match status" value="1"/>
</dbReference>
<evidence type="ECO:0000256" key="5">
    <source>
        <dbReference type="PIRSR" id="PIRSR640255-2"/>
    </source>
</evidence>
<dbReference type="SMART" id="SM00892">
    <property type="entry name" value="Endonuclease_NS"/>
    <property type="match status" value="1"/>
</dbReference>
<keyword evidence="2" id="KW-0540">Nuclease</keyword>
<dbReference type="FunFam" id="3.40.570.10:FF:000007">
    <property type="entry name" value="Alkaline nuclease"/>
    <property type="match status" value="1"/>
</dbReference>
<dbReference type="InParanoid" id="A0A7R8UXV7"/>
<dbReference type="SUPFAM" id="SSF54060">
    <property type="entry name" value="His-Me finger endonucleases"/>
    <property type="match status" value="1"/>
</dbReference>
<reference evidence="9 10" key="1">
    <citation type="submission" date="2020-11" db="EMBL/GenBank/DDBJ databases">
        <authorList>
            <person name="Wallbank WR R."/>
            <person name="Pardo Diaz C."/>
            <person name="Kozak K."/>
            <person name="Martin S."/>
            <person name="Jiggins C."/>
            <person name="Moest M."/>
            <person name="Warren A I."/>
            <person name="Generalovic N T."/>
            <person name="Byers J.R.P. K."/>
            <person name="Montejo-Kovacevich G."/>
            <person name="Yen C E."/>
        </authorList>
    </citation>
    <scope>NUCLEOTIDE SEQUENCE [LARGE SCALE GENOMIC DNA]</scope>
</reference>
<evidence type="ECO:0000313" key="9">
    <source>
        <dbReference type="EMBL" id="CAD7089137.1"/>
    </source>
</evidence>
<dbReference type="InterPro" id="IPR001604">
    <property type="entry name" value="Endo_G_ENPP1-like_dom"/>
</dbReference>
<accession>A0A7R8UXV7</accession>
<feature type="chain" id="PRO_5031318299" description="DNA/RNA non-specific endonuclease domain-containing protein" evidence="6">
    <location>
        <begin position="24"/>
        <end position="420"/>
    </location>
</feature>
<evidence type="ECO:0000259" key="7">
    <source>
        <dbReference type="SMART" id="SM00477"/>
    </source>
</evidence>
<dbReference type="GO" id="GO:0005634">
    <property type="term" value="C:nucleus"/>
    <property type="evidence" value="ECO:0007669"/>
    <property type="project" value="TreeGrafter"/>
</dbReference>
<evidence type="ECO:0000256" key="4">
    <source>
        <dbReference type="PIRSR" id="PIRSR640255-1"/>
    </source>
</evidence>
<dbReference type="InterPro" id="IPR040255">
    <property type="entry name" value="Non-specific_endonuclease"/>
</dbReference>
<dbReference type="GO" id="GO:0000014">
    <property type="term" value="F:single-stranded DNA endodeoxyribonuclease activity"/>
    <property type="evidence" value="ECO:0007669"/>
    <property type="project" value="TreeGrafter"/>
</dbReference>
<keyword evidence="10" id="KW-1185">Reference proteome</keyword>
<dbReference type="EMBL" id="LR899012">
    <property type="protein sequence ID" value="CAD7089137.1"/>
    <property type="molecule type" value="Genomic_DNA"/>
</dbReference>
<dbReference type="InterPro" id="IPR044929">
    <property type="entry name" value="DNA/RNA_non-sp_Endonuclease_sf"/>
</dbReference>
<dbReference type="SMART" id="SM00477">
    <property type="entry name" value="NUC"/>
    <property type="match status" value="1"/>
</dbReference>
<dbReference type="GO" id="GO:0004521">
    <property type="term" value="F:RNA endonuclease activity"/>
    <property type="evidence" value="ECO:0007669"/>
    <property type="project" value="TreeGrafter"/>
</dbReference>
<evidence type="ECO:0000256" key="6">
    <source>
        <dbReference type="SAM" id="SignalP"/>
    </source>
</evidence>
<dbReference type="GO" id="GO:0046872">
    <property type="term" value="F:metal ion binding"/>
    <property type="evidence" value="ECO:0007669"/>
    <property type="project" value="UniProtKB-KW"/>
</dbReference>
<feature type="domain" description="DNA/RNA non-specific endonuclease/pyrophosphatase/phosphodiesterase" evidence="8">
    <location>
        <begin position="153"/>
        <end position="387"/>
    </location>
</feature>
<evidence type="ECO:0000256" key="2">
    <source>
        <dbReference type="ARBA" id="ARBA00022722"/>
    </source>
</evidence>
<proteinExistence type="inferred from homology"/>
<dbReference type="GO" id="GO:0003676">
    <property type="term" value="F:nucleic acid binding"/>
    <property type="evidence" value="ECO:0007669"/>
    <property type="project" value="InterPro"/>
</dbReference>
<dbReference type="InterPro" id="IPR020821">
    <property type="entry name" value="ENPP1-3/EXOG-like_nuc-like"/>
</dbReference>
<name>A0A7R8UXV7_HERIL</name>
<gene>
    <name evidence="9" type="ORF">HERILL_LOCUS11711</name>
</gene>
<keyword evidence="5" id="KW-0479">Metal-binding</keyword>
<protein>
    <recommendedName>
        <fullName evidence="11">DNA/RNA non-specific endonuclease domain-containing protein</fullName>
    </recommendedName>
</protein>